<dbReference type="AlphaFoldDB" id="A0A1C5IGI6"/>
<name>A0A1C5IGI6_9ACTN</name>
<dbReference type="InterPro" id="IPR002509">
    <property type="entry name" value="NODB_dom"/>
</dbReference>
<dbReference type="OrthoDB" id="3864432at2"/>
<dbReference type="Gene3D" id="3.20.20.370">
    <property type="entry name" value="Glycoside hydrolase/deacetylase"/>
    <property type="match status" value="1"/>
</dbReference>
<dbReference type="Proteomes" id="UP000199360">
    <property type="component" value="Unassembled WGS sequence"/>
</dbReference>
<protein>
    <submittedName>
        <fullName evidence="3">Peptidoglycan/xylan/chitin deacetylase, PgdA/CDA1 family</fullName>
    </submittedName>
</protein>
<organism evidence="3 4">
    <name type="scientific">Micromonospora humi</name>
    <dbReference type="NCBI Taxonomy" id="745366"/>
    <lineage>
        <taxon>Bacteria</taxon>
        <taxon>Bacillati</taxon>
        <taxon>Actinomycetota</taxon>
        <taxon>Actinomycetes</taxon>
        <taxon>Micromonosporales</taxon>
        <taxon>Micromonosporaceae</taxon>
        <taxon>Micromonospora</taxon>
    </lineage>
</organism>
<dbReference type="SUPFAM" id="SSF88713">
    <property type="entry name" value="Glycoside hydrolase/deacetylase"/>
    <property type="match status" value="1"/>
</dbReference>
<dbReference type="PANTHER" id="PTHR10587">
    <property type="entry name" value="GLYCOSYL TRANSFERASE-RELATED"/>
    <property type="match status" value="1"/>
</dbReference>
<feature type="domain" description="NodB homology" evidence="2">
    <location>
        <begin position="79"/>
        <end position="262"/>
    </location>
</feature>
<evidence type="ECO:0000259" key="2">
    <source>
        <dbReference type="PROSITE" id="PS51677"/>
    </source>
</evidence>
<dbReference type="Pfam" id="PF01522">
    <property type="entry name" value="Polysacc_deac_1"/>
    <property type="match status" value="1"/>
</dbReference>
<dbReference type="InterPro" id="IPR011330">
    <property type="entry name" value="Glyco_hydro/deAcase_b/a-brl"/>
</dbReference>
<dbReference type="GO" id="GO:0016810">
    <property type="term" value="F:hydrolase activity, acting on carbon-nitrogen (but not peptide) bonds"/>
    <property type="evidence" value="ECO:0007669"/>
    <property type="project" value="InterPro"/>
</dbReference>
<gene>
    <name evidence="3" type="ORF">GA0070213_105431</name>
</gene>
<dbReference type="PROSITE" id="PS51677">
    <property type="entry name" value="NODB"/>
    <property type="match status" value="1"/>
</dbReference>
<proteinExistence type="predicted"/>
<keyword evidence="4" id="KW-1185">Reference proteome</keyword>
<evidence type="ECO:0000313" key="4">
    <source>
        <dbReference type="Proteomes" id="UP000199360"/>
    </source>
</evidence>
<accession>A0A1C5IGI6</accession>
<dbReference type="CDD" id="cd10917">
    <property type="entry name" value="CE4_NodB_like_6s_7s"/>
    <property type="match status" value="1"/>
</dbReference>
<dbReference type="GO" id="GO:0005975">
    <property type="term" value="P:carbohydrate metabolic process"/>
    <property type="evidence" value="ECO:0007669"/>
    <property type="project" value="InterPro"/>
</dbReference>
<sequence>MRPRTVVVFALGLVLLVTGCGGPGKTPQKVAAPPSASAVPKPTPSPKPKPTRTTPPAKPKLRPLPKKLPAGLHRRSGSPGVALTFDDGPDPRYTPQILAQLRAAHVTATFCVVGRQAKRHPELVAQIVREGHQLCNHSWRHDVDLGRRPLAEIRADLERTNRAIHAAAPNAPITWFRQPGGRWTAEELTVARQLGLRPLHWSVDPQDWDHPPAKKIIKRVESASHHGSVVLMHDAGGDRTQTMAACRHLIPDLKRRYGIVRLR</sequence>
<dbReference type="InterPro" id="IPR050248">
    <property type="entry name" value="Polysacc_deacetylase_ArnD"/>
</dbReference>
<dbReference type="RefSeq" id="WP_091062257.1">
    <property type="nucleotide sequence ID" value="NZ_FMDM01000005.1"/>
</dbReference>
<evidence type="ECO:0000256" key="1">
    <source>
        <dbReference type="SAM" id="MobiDB-lite"/>
    </source>
</evidence>
<evidence type="ECO:0000313" key="3">
    <source>
        <dbReference type="EMBL" id="SCG57159.1"/>
    </source>
</evidence>
<reference evidence="4" key="1">
    <citation type="submission" date="2016-06" db="EMBL/GenBank/DDBJ databases">
        <authorList>
            <person name="Varghese N."/>
            <person name="Submissions Spin"/>
        </authorList>
    </citation>
    <scope>NUCLEOTIDE SEQUENCE [LARGE SCALE GENOMIC DNA]</scope>
    <source>
        <strain evidence="4">DSM 45647</strain>
    </source>
</reference>
<dbReference type="STRING" id="745366.GA0070213_105431"/>
<feature type="region of interest" description="Disordered" evidence="1">
    <location>
        <begin position="22"/>
        <end position="88"/>
    </location>
</feature>
<dbReference type="PROSITE" id="PS51257">
    <property type="entry name" value="PROKAR_LIPOPROTEIN"/>
    <property type="match status" value="1"/>
</dbReference>
<dbReference type="EMBL" id="FMDM01000005">
    <property type="protein sequence ID" value="SCG57159.1"/>
    <property type="molecule type" value="Genomic_DNA"/>
</dbReference>
<feature type="compositionally biased region" description="Low complexity" evidence="1">
    <location>
        <begin position="29"/>
        <end position="40"/>
    </location>
</feature>